<feature type="region of interest" description="Disordered" evidence="1">
    <location>
        <begin position="170"/>
        <end position="238"/>
    </location>
</feature>
<dbReference type="Proteomes" id="UP000653674">
    <property type="component" value="Unassembled WGS sequence"/>
</dbReference>
<dbReference type="EMBL" id="BONU01000031">
    <property type="protein sequence ID" value="GIG75446.1"/>
    <property type="molecule type" value="Genomic_DNA"/>
</dbReference>
<organism evidence="4 5">
    <name type="scientific">Planosporangium flavigriseum</name>
    <dbReference type="NCBI Taxonomy" id="373681"/>
    <lineage>
        <taxon>Bacteria</taxon>
        <taxon>Bacillati</taxon>
        <taxon>Actinomycetota</taxon>
        <taxon>Actinomycetes</taxon>
        <taxon>Micromonosporales</taxon>
        <taxon>Micromonosporaceae</taxon>
        <taxon>Planosporangium</taxon>
    </lineage>
</organism>
<evidence type="ECO:0000259" key="3">
    <source>
        <dbReference type="Pfam" id="PF26571"/>
    </source>
</evidence>
<evidence type="ECO:0000313" key="4">
    <source>
        <dbReference type="EMBL" id="GIG75446.1"/>
    </source>
</evidence>
<proteinExistence type="predicted"/>
<name>A0A8J3PPX0_9ACTN</name>
<dbReference type="Pfam" id="PF26571">
    <property type="entry name" value="VldE"/>
    <property type="match status" value="1"/>
</dbReference>
<feature type="chain" id="PRO_5035205949" description="ARB-07466-like C-terminal domain-containing protein" evidence="2">
    <location>
        <begin position="40"/>
        <end position="356"/>
    </location>
</feature>
<dbReference type="RefSeq" id="WP_239075631.1">
    <property type="nucleotide sequence ID" value="NZ_BAAAQJ010000027.1"/>
</dbReference>
<reference evidence="4" key="1">
    <citation type="submission" date="2021-01" db="EMBL/GenBank/DDBJ databases">
        <title>Whole genome shotgun sequence of Planosporangium flavigriseum NBRC 105377.</title>
        <authorList>
            <person name="Komaki H."/>
            <person name="Tamura T."/>
        </authorList>
    </citation>
    <scope>NUCLEOTIDE SEQUENCE</scope>
    <source>
        <strain evidence="4">NBRC 105377</strain>
    </source>
</reference>
<evidence type="ECO:0000256" key="1">
    <source>
        <dbReference type="SAM" id="MobiDB-lite"/>
    </source>
</evidence>
<evidence type="ECO:0000256" key="2">
    <source>
        <dbReference type="SAM" id="SignalP"/>
    </source>
</evidence>
<sequence>MTLRAVRARSTLATRPLLGAVLTVLAVLLAMLPPNPVHAAPGTAGPEGGSASLRDQLDAAARGYNDAAARLDASKARQTQLAEQMRATDTQLADLTTQVGELAATAYKGGRVGGLIALLGSDSPDGLFQRATTLESKARDDDRTLRRLKAAKAAQSDQQSALDREITAQQTQLAEMDKRKKAAEKALASAGSSQQTSGFSGGAAATATPSQSGGPVPAPRRADGTFAPESCSVKDPTTSGCLTPRTLHALQQTKAAGFNHFVSCYRSQEDGGEHPRGRACDWAAAPSTFGGVATGADKDYGNRLAAWYVANAKALGVLYVIWYKQIWLPSTGWRAYTSGDGTPSGDHTNHVHLSVQ</sequence>
<protein>
    <recommendedName>
        <fullName evidence="3">ARB-07466-like C-terminal domain-containing protein</fullName>
    </recommendedName>
</protein>
<feature type="compositionally biased region" description="Low complexity" evidence="1">
    <location>
        <begin position="188"/>
        <end position="214"/>
    </location>
</feature>
<dbReference type="InterPro" id="IPR058593">
    <property type="entry name" value="ARB_07466-like_C"/>
</dbReference>
<feature type="domain" description="ARB-07466-like C-terminal" evidence="3">
    <location>
        <begin position="239"/>
        <end position="347"/>
    </location>
</feature>
<evidence type="ECO:0000313" key="5">
    <source>
        <dbReference type="Proteomes" id="UP000653674"/>
    </source>
</evidence>
<feature type="signal peptide" evidence="2">
    <location>
        <begin position="1"/>
        <end position="39"/>
    </location>
</feature>
<dbReference type="Gene3D" id="6.10.250.3150">
    <property type="match status" value="1"/>
</dbReference>
<keyword evidence="2" id="KW-0732">Signal</keyword>
<accession>A0A8J3PPX0</accession>
<keyword evidence="5" id="KW-1185">Reference proteome</keyword>
<gene>
    <name evidence="4" type="ORF">Pfl04_38500</name>
</gene>
<dbReference type="AlphaFoldDB" id="A0A8J3PPX0"/>
<comment type="caution">
    <text evidence="4">The sequence shown here is derived from an EMBL/GenBank/DDBJ whole genome shotgun (WGS) entry which is preliminary data.</text>
</comment>